<organism evidence="11 12">
    <name type="scientific">Macrococcus equipercicus</name>
    <dbReference type="NCBI Taxonomy" id="69967"/>
    <lineage>
        <taxon>Bacteria</taxon>
        <taxon>Bacillati</taxon>
        <taxon>Bacillota</taxon>
        <taxon>Bacilli</taxon>
        <taxon>Bacillales</taxon>
        <taxon>Staphylococcaceae</taxon>
        <taxon>Macrococcus</taxon>
    </lineage>
</organism>
<evidence type="ECO:0000313" key="12">
    <source>
        <dbReference type="Proteomes" id="UP000295735"/>
    </source>
</evidence>
<keyword evidence="4" id="KW-0808">Transferase</keyword>
<feature type="transmembrane region" description="Helical" evidence="9">
    <location>
        <begin position="303"/>
        <end position="321"/>
    </location>
</feature>
<feature type="transmembrane region" description="Helical" evidence="9">
    <location>
        <begin position="140"/>
        <end position="163"/>
    </location>
</feature>
<evidence type="ECO:0000256" key="3">
    <source>
        <dbReference type="ARBA" id="ARBA00022475"/>
    </source>
</evidence>
<proteinExistence type="inferred from homology"/>
<keyword evidence="12" id="KW-1185">Reference proteome</keyword>
<comment type="subcellular location">
    <subcellularLocation>
        <location evidence="1">Cell membrane</location>
        <topology evidence="1">Multi-pass membrane protein</topology>
    </subcellularLocation>
</comment>
<dbReference type="InterPro" id="IPR002656">
    <property type="entry name" value="Acyl_transf_3_dom"/>
</dbReference>
<feature type="transmembrane region" description="Helical" evidence="9">
    <location>
        <begin position="170"/>
        <end position="188"/>
    </location>
</feature>
<dbReference type="Pfam" id="PF01757">
    <property type="entry name" value="Acyl_transf_3"/>
    <property type="match status" value="1"/>
</dbReference>
<evidence type="ECO:0000259" key="10">
    <source>
        <dbReference type="Pfam" id="PF01757"/>
    </source>
</evidence>
<dbReference type="Gene3D" id="3.40.50.1110">
    <property type="entry name" value="SGNH hydrolase"/>
    <property type="match status" value="1"/>
</dbReference>
<dbReference type="Proteomes" id="UP000295735">
    <property type="component" value="Unassembled WGS sequence"/>
</dbReference>
<name>A0ABQ6R7K3_9STAP</name>
<dbReference type="InterPro" id="IPR036514">
    <property type="entry name" value="SGNH_hydro_sf"/>
</dbReference>
<dbReference type="EMBL" id="SCWC02000005">
    <property type="protein sequence ID" value="KAA1039074.1"/>
    <property type="molecule type" value="Genomic_DNA"/>
</dbReference>
<feature type="transmembrane region" description="Helical" evidence="9">
    <location>
        <begin position="327"/>
        <end position="348"/>
    </location>
</feature>
<feature type="domain" description="Acyltransferase 3" evidence="10">
    <location>
        <begin position="11"/>
        <end position="344"/>
    </location>
</feature>
<feature type="transmembrane region" description="Helical" evidence="9">
    <location>
        <begin position="33"/>
        <end position="57"/>
    </location>
</feature>
<feature type="transmembrane region" description="Helical" evidence="9">
    <location>
        <begin position="360"/>
        <end position="379"/>
    </location>
</feature>
<evidence type="ECO:0000256" key="1">
    <source>
        <dbReference type="ARBA" id="ARBA00004651"/>
    </source>
</evidence>
<sequence>MKSKNHLFYMPGLDGLRAISVIAIIIYHLNPAILPGGFLGVDTFFIISGFLITTLLLKEHRETGTIRLTTFYMKRIRRLFPAVLLMIVTVFNYCLFFQPALIEQLRKDIVAVLLYVTNWWYIYDTVDYFQSFNPKPLQHLWSLAIEEQFYFVFPCMLLLFLTLNNRKLTLFYFALLAVCSGLWMNYLYEPGMNTSRLYFGTDTRLQTLMLGVLLAFIWPVHQLKAKPGVMTRTIMSILGFTALFTLMGAFVVVRDSSGYLYQGGFGVLGIITLVIIASCVFPGSLLNQLLSWKLLTTIGRYSYSLYLWHYPVIVLTHAHFNKGELPSYIYGIDIALTIGLAVLSYHLVEQPFRKGVSLKTAPVALALAAVTLFTGYKYVDYHAPIQEARMTSTASILPEPKPLAKLHPGTTAEQQLAPLFIGDSLLVDIYYALKEEYPDAEIDGKVGRNIYQAIPLAAEYQSFNHPARKVVLHVGTNGDFTKEHLDKLLSYFDKADVFLVTTKVPLDYEAHVNQLMKEAAETHRHVHVIDWYTASVNHPEYFASDGIHLEAPGVEAMKNLIKQALTAE</sequence>
<dbReference type="PANTHER" id="PTHR23028:SF53">
    <property type="entry name" value="ACYL_TRANSF_3 DOMAIN-CONTAINING PROTEIN"/>
    <property type="match status" value="1"/>
</dbReference>
<feature type="transmembrane region" description="Helical" evidence="9">
    <location>
        <begin position="233"/>
        <end position="253"/>
    </location>
</feature>
<feature type="transmembrane region" description="Helical" evidence="9">
    <location>
        <begin position="78"/>
        <end position="98"/>
    </location>
</feature>
<dbReference type="InterPro" id="IPR050879">
    <property type="entry name" value="Acyltransferase_3"/>
</dbReference>
<dbReference type="PANTHER" id="PTHR23028">
    <property type="entry name" value="ACETYLTRANSFERASE"/>
    <property type="match status" value="1"/>
</dbReference>
<protein>
    <submittedName>
        <fullName evidence="11">Acetyltransferase</fullName>
    </submittedName>
</protein>
<reference evidence="11 12" key="1">
    <citation type="submission" date="2019-09" db="EMBL/GenBank/DDBJ databases">
        <authorList>
            <person name="Mazhar S."/>
            <person name="Altermann E."/>
            <person name="Hill C."/>
            <person name="Mcauliffe O."/>
        </authorList>
    </citation>
    <scope>NUCLEOTIDE SEQUENCE [LARGE SCALE GENOMIC DNA]</scope>
    <source>
        <strain evidence="11 12">ATCC 51831</strain>
    </source>
</reference>
<dbReference type="SUPFAM" id="SSF52266">
    <property type="entry name" value="SGNH hydrolase"/>
    <property type="match status" value="1"/>
</dbReference>
<evidence type="ECO:0000256" key="6">
    <source>
        <dbReference type="ARBA" id="ARBA00022989"/>
    </source>
</evidence>
<dbReference type="CDD" id="cd01840">
    <property type="entry name" value="SGNH_hydrolase_yrhL_like"/>
    <property type="match status" value="1"/>
</dbReference>
<evidence type="ECO:0000256" key="4">
    <source>
        <dbReference type="ARBA" id="ARBA00022679"/>
    </source>
</evidence>
<evidence type="ECO:0000256" key="8">
    <source>
        <dbReference type="ARBA" id="ARBA00023315"/>
    </source>
</evidence>
<keyword evidence="7 9" id="KW-0472">Membrane</keyword>
<comment type="similarity">
    <text evidence="2">Belongs to the acyltransferase 3 family.</text>
</comment>
<keyword evidence="5 9" id="KW-0812">Transmembrane</keyword>
<comment type="caution">
    <text evidence="11">The sequence shown here is derived from an EMBL/GenBank/DDBJ whole genome shotgun (WGS) entry which is preliminary data.</text>
</comment>
<accession>A0ABQ6R7K3</accession>
<dbReference type="RefSeq" id="WP_149459332.1">
    <property type="nucleotide sequence ID" value="NZ_SCWC02000005.1"/>
</dbReference>
<evidence type="ECO:0000256" key="7">
    <source>
        <dbReference type="ARBA" id="ARBA00023136"/>
    </source>
</evidence>
<keyword evidence="6 9" id="KW-1133">Transmembrane helix</keyword>
<evidence type="ECO:0000256" key="9">
    <source>
        <dbReference type="SAM" id="Phobius"/>
    </source>
</evidence>
<gene>
    <name evidence="11" type="ORF">ERX35_007620</name>
</gene>
<feature type="transmembrane region" description="Helical" evidence="9">
    <location>
        <begin position="203"/>
        <end position="221"/>
    </location>
</feature>
<feature type="transmembrane region" description="Helical" evidence="9">
    <location>
        <begin position="7"/>
        <end position="27"/>
    </location>
</feature>
<feature type="transmembrane region" description="Helical" evidence="9">
    <location>
        <begin position="259"/>
        <end position="282"/>
    </location>
</feature>
<evidence type="ECO:0000313" key="11">
    <source>
        <dbReference type="EMBL" id="KAA1039074.1"/>
    </source>
</evidence>
<keyword evidence="8" id="KW-0012">Acyltransferase</keyword>
<keyword evidence="3" id="KW-1003">Cell membrane</keyword>
<evidence type="ECO:0000256" key="5">
    <source>
        <dbReference type="ARBA" id="ARBA00022692"/>
    </source>
</evidence>
<evidence type="ECO:0000256" key="2">
    <source>
        <dbReference type="ARBA" id="ARBA00007400"/>
    </source>
</evidence>